<accession>A0A0F8YC80</accession>
<proteinExistence type="predicted"/>
<sequence>MAEKVKFTKKEKKDIGKVARLVMTLNMSMFLKGGIDYRNLNFPLSVVVQKRGK</sequence>
<comment type="caution">
    <text evidence="1">The sequence shown here is derived from an EMBL/GenBank/DDBJ whole genome shotgun (WGS) entry which is preliminary data.</text>
</comment>
<protein>
    <submittedName>
        <fullName evidence="1">Uncharacterized protein</fullName>
    </submittedName>
</protein>
<organism evidence="1">
    <name type="scientific">marine sediment metagenome</name>
    <dbReference type="NCBI Taxonomy" id="412755"/>
    <lineage>
        <taxon>unclassified sequences</taxon>
        <taxon>metagenomes</taxon>
        <taxon>ecological metagenomes</taxon>
    </lineage>
</organism>
<evidence type="ECO:0000313" key="1">
    <source>
        <dbReference type="EMBL" id="KKK51754.1"/>
    </source>
</evidence>
<gene>
    <name evidence="1" type="ORF">LCGC14_3111790</name>
</gene>
<reference evidence="1" key="1">
    <citation type="journal article" date="2015" name="Nature">
        <title>Complex archaea that bridge the gap between prokaryotes and eukaryotes.</title>
        <authorList>
            <person name="Spang A."/>
            <person name="Saw J.H."/>
            <person name="Jorgensen S.L."/>
            <person name="Zaremba-Niedzwiedzka K."/>
            <person name="Martijn J."/>
            <person name="Lind A.E."/>
            <person name="van Eijk R."/>
            <person name="Schleper C."/>
            <person name="Guy L."/>
            <person name="Ettema T.J."/>
        </authorList>
    </citation>
    <scope>NUCLEOTIDE SEQUENCE</scope>
</reference>
<dbReference type="EMBL" id="LAZR01067353">
    <property type="protein sequence ID" value="KKK51754.1"/>
    <property type="molecule type" value="Genomic_DNA"/>
</dbReference>
<dbReference type="AlphaFoldDB" id="A0A0F8YC80"/>
<name>A0A0F8YC80_9ZZZZ</name>